<dbReference type="InterPro" id="IPR001680">
    <property type="entry name" value="WD40_rpt"/>
</dbReference>
<dbReference type="Gene3D" id="2.130.10.10">
    <property type="entry name" value="YVTN repeat-like/Quinoprotein amine dehydrogenase"/>
    <property type="match status" value="1"/>
</dbReference>
<proteinExistence type="predicted"/>
<feature type="repeat" description="WD" evidence="7">
    <location>
        <begin position="286"/>
        <end position="318"/>
    </location>
</feature>
<keyword evidence="4" id="KW-0805">Transcription regulation</keyword>
<dbReference type="GO" id="GO:0000118">
    <property type="term" value="C:histone deacetylase complex"/>
    <property type="evidence" value="ECO:0007669"/>
    <property type="project" value="TreeGrafter"/>
</dbReference>
<evidence type="ECO:0000256" key="5">
    <source>
        <dbReference type="ARBA" id="ARBA00023163"/>
    </source>
</evidence>
<accession>A0AAD8NC75</accession>
<keyword evidence="6" id="KW-0539">Nucleus</keyword>
<reference evidence="8" key="1">
    <citation type="journal article" date="2023" name="bioRxiv">
        <title>Improved chromosome-level genome assembly for marigold (Tagetes erecta).</title>
        <authorList>
            <person name="Jiang F."/>
            <person name="Yuan L."/>
            <person name="Wang S."/>
            <person name="Wang H."/>
            <person name="Xu D."/>
            <person name="Wang A."/>
            <person name="Fan W."/>
        </authorList>
    </citation>
    <scope>NUCLEOTIDE SEQUENCE</scope>
    <source>
        <strain evidence="8">WSJ</strain>
        <tissue evidence="8">Leaf</tissue>
    </source>
</reference>
<keyword evidence="2 7" id="KW-0853">WD repeat</keyword>
<name>A0AAD8NC75_TARER</name>
<dbReference type="SMART" id="SM00320">
    <property type="entry name" value="WD40"/>
    <property type="match status" value="8"/>
</dbReference>
<feature type="repeat" description="WD" evidence="7">
    <location>
        <begin position="327"/>
        <end position="359"/>
    </location>
</feature>
<dbReference type="InterPro" id="IPR045183">
    <property type="entry name" value="Ebi-like"/>
</dbReference>
<dbReference type="PANTHER" id="PTHR22846">
    <property type="entry name" value="WD40 REPEAT PROTEIN"/>
    <property type="match status" value="1"/>
</dbReference>
<evidence type="ECO:0000256" key="2">
    <source>
        <dbReference type="ARBA" id="ARBA00022574"/>
    </source>
</evidence>
<gene>
    <name evidence="8" type="ORF">QVD17_36830</name>
</gene>
<evidence type="ECO:0000256" key="7">
    <source>
        <dbReference type="PROSITE-ProRule" id="PRU00221"/>
    </source>
</evidence>
<feature type="repeat" description="WD" evidence="7">
    <location>
        <begin position="227"/>
        <end position="268"/>
    </location>
</feature>
<dbReference type="EMBL" id="JAUHHV010000010">
    <property type="protein sequence ID" value="KAK1410295.1"/>
    <property type="molecule type" value="Genomic_DNA"/>
</dbReference>
<keyword evidence="5" id="KW-0804">Transcription</keyword>
<keyword evidence="9" id="KW-1185">Reference proteome</keyword>
<feature type="repeat" description="WD" evidence="7">
    <location>
        <begin position="452"/>
        <end position="502"/>
    </location>
</feature>
<protein>
    <submittedName>
        <fullName evidence="8">Uncharacterized protein</fullName>
    </submittedName>
</protein>
<dbReference type="PROSITE" id="PS50082">
    <property type="entry name" value="WD_REPEATS_2"/>
    <property type="match status" value="6"/>
</dbReference>
<dbReference type="InterPro" id="IPR036322">
    <property type="entry name" value="WD40_repeat_dom_sf"/>
</dbReference>
<dbReference type="GO" id="GO:0006357">
    <property type="term" value="P:regulation of transcription by RNA polymerase II"/>
    <property type="evidence" value="ECO:0007669"/>
    <property type="project" value="TreeGrafter"/>
</dbReference>
<evidence type="ECO:0000256" key="1">
    <source>
        <dbReference type="ARBA" id="ARBA00004123"/>
    </source>
</evidence>
<dbReference type="InterPro" id="IPR020472">
    <property type="entry name" value="WD40_PAC1"/>
</dbReference>
<dbReference type="InterPro" id="IPR015943">
    <property type="entry name" value="WD40/YVTN_repeat-like_dom_sf"/>
</dbReference>
<evidence type="ECO:0000256" key="6">
    <source>
        <dbReference type="ARBA" id="ARBA00023242"/>
    </source>
</evidence>
<feature type="repeat" description="WD" evidence="7">
    <location>
        <begin position="410"/>
        <end position="451"/>
    </location>
</feature>
<dbReference type="InterPro" id="IPR006594">
    <property type="entry name" value="LisH"/>
</dbReference>
<dbReference type="Pfam" id="PF08513">
    <property type="entry name" value="LisH"/>
    <property type="match status" value="1"/>
</dbReference>
<evidence type="ECO:0000256" key="3">
    <source>
        <dbReference type="ARBA" id="ARBA00022737"/>
    </source>
</evidence>
<dbReference type="GO" id="GO:0003714">
    <property type="term" value="F:transcription corepressor activity"/>
    <property type="evidence" value="ECO:0007669"/>
    <property type="project" value="InterPro"/>
</dbReference>
<dbReference type="PROSITE" id="PS50294">
    <property type="entry name" value="WD_REPEATS_REGION"/>
    <property type="match status" value="5"/>
</dbReference>
<keyword evidence="3" id="KW-0677">Repeat</keyword>
<evidence type="ECO:0000313" key="8">
    <source>
        <dbReference type="EMBL" id="KAK1410295.1"/>
    </source>
</evidence>
<evidence type="ECO:0000256" key="4">
    <source>
        <dbReference type="ARBA" id="ARBA00023015"/>
    </source>
</evidence>
<dbReference type="Proteomes" id="UP001229421">
    <property type="component" value="Unassembled WGS sequence"/>
</dbReference>
<comment type="subcellular location">
    <subcellularLocation>
        <location evidence="1">Nucleus</location>
    </subcellularLocation>
</comment>
<dbReference type="PANTHER" id="PTHR22846:SF2">
    <property type="entry name" value="F-BOX-LIKE_WD REPEAT-CONTAINING PROTEIN EBI"/>
    <property type="match status" value="1"/>
</dbReference>
<dbReference type="PROSITE" id="PS00678">
    <property type="entry name" value="WD_REPEATS_1"/>
    <property type="match status" value="1"/>
</dbReference>
<dbReference type="InterPro" id="IPR019775">
    <property type="entry name" value="WD40_repeat_CS"/>
</dbReference>
<dbReference type="Gene3D" id="1.20.960.30">
    <property type="match status" value="1"/>
</dbReference>
<dbReference type="SMART" id="SM00667">
    <property type="entry name" value="LisH"/>
    <property type="match status" value="1"/>
</dbReference>
<dbReference type="Pfam" id="PF00400">
    <property type="entry name" value="WD40"/>
    <property type="match status" value="7"/>
</dbReference>
<organism evidence="8 9">
    <name type="scientific">Tagetes erecta</name>
    <name type="common">African marigold</name>
    <dbReference type="NCBI Taxonomy" id="13708"/>
    <lineage>
        <taxon>Eukaryota</taxon>
        <taxon>Viridiplantae</taxon>
        <taxon>Streptophyta</taxon>
        <taxon>Embryophyta</taxon>
        <taxon>Tracheophyta</taxon>
        <taxon>Spermatophyta</taxon>
        <taxon>Magnoliopsida</taxon>
        <taxon>eudicotyledons</taxon>
        <taxon>Gunneridae</taxon>
        <taxon>Pentapetalae</taxon>
        <taxon>asterids</taxon>
        <taxon>campanulids</taxon>
        <taxon>Asterales</taxon>
        <taxon>Asteraceae</taxon>
        <taxon>Asteroideae</taxon>
        <taxon>Heliantheae alliance</taxon>
        <taxon>Tageteae</taxon>
        <taxon>Tagetes</taxon>
    </lineage>
</organism>
<dbReference type="SUPFAM" id="SSF50978">
    <property type="entry name" value="WD40 repeat-like"/>
    <property type="match status" value="2"/>
</dbReference>
<sequence>MPTINSRDFNYLVYRYLQESGLEHTAYNMECEAGIDNENNVNAKLVQAGALVTLVQKGFRFLEMEALAEIDDQDVGEVFSVVKPFDLLTMTVDEVKKIVEERKIQELEKQRKGKGKEVDVVRVSKDKQKEKMHAKAYSLSSCENLNVLNEYQCEKKFPLLRLVITSPFKRTLVVLASIVIRALDWTRTKNDSKQFVDTSFHGPEPMDMSSSLPPPVRGVRSSDVLTLQGHTAEVYTCVWSPAGFLLASGSGDATARIWRLAEKTSSSSLINRLADERVLMHSMNTPSGKGKEVTTLDWNFDGSLLATGSHDGLARIWNTNGELKGIFKKHTAPVHSVNWNKTGDCLLTGSFDGTAIVWDANACECKQQFNFHSGAILDVDWRTNRTFASCSVDTMIHVNKVGENRPLKTFSGHSEDVNCIKWNASGSLLASCSNDMTVKIWSMKPDMPIHDFKDHAKEVYVVGWSPTGPATNNPNKQLLLASASFDSTVKLWDVEAGKLFHSLNGHRDAVYTISFSPNGEYLASGSADKMVNIWSVKECKIIKTYFGNGIVSHVSWNKEGNQIAYSTHKKCVRVSDFRK</sequence>
<dbReference type="FunFam" id="2.130.10.10:FF:000218">
    <property type="entry name" value="WD40 repeat-containing protein HOS15"/>
    <property type="match status" value="1"/>
</dbReference>
<comment type="caution">
    <text evidence="8">The sequence shown here is derived from an EMBL/GenBank/DDBJ whole genome shotgun (WGS) entry which is preliminary data.</text>
</comment>
<dbReference type="AlphaFoldDB" id="A0AAD8NC75"/>
<evidence type="ECO:0000313" key="9">
    <source>
        <dbReference type="Proteomes" id="UP001229421"/>
    </source>
</evidence>
<dbReference type="PRINTS" id="PR00320">
    <property type="entry name" value="GPROTEINBRPT"/>
</dbReference>
<dbReference type="CDD" id="cd00200">
    <property type="entry name" value="WD40"/>
    <property type="match status" value="1"/>
</dbReference>
<feature type="repeat" description="WD" evidence="7">
    <location>
        <begin position="503"/>
        <end position="544"/>
    </location>
</feature>
<dbReference type="PROSITE" id="PS50896">
    <property type="entry name" value="LISH"/>
    <property type="match status" value="1"/>
</dbReference>